<dbReference type="EMBL" id="RZNH01000042">
    <property type="protein sequence ID" value="NOU61809.1"/>
    <property type="molecule type" value="Genomic_DNA"/>
</dbReference>
<dbReference type="InterPro" id="IPR018551">
    <property type="entry name" value="DUF2007"/>
</dbReference>
<name>A0ABX1X0I2_9BACT</name>
<evidence type="ECO:0000313" key="2">
    <source>
        <dbReference type="EMBL" id="NOU61809.1"/>
    </source>
</evidence>
<organism evidence="2 3">
    <name type="scientific">Marinifilum caeruleilacunae</name>
    <dbReference type="NCBI Taxonomy" id="2499076"/>
    <lineage>
        <taxon>Bacteria</taxon>
        <taxon>Pseudomonadati</taxon>
        <taxon>Bacteroidota</taxon>
        <taxon>Bacteroidia</taxon>
        <taxon>Marinilabiliales</taxon>
        <taxon>Marinifilaceae</taxon>
    </lineage>
</organism>
<evidence type="ECO:0000259" key="1">
    <source>
        <dbReference type="Pfam" id="PF09413"/>
    </source>
</evidence>
<dbReference type="RefSeq" id="WP_171597067.1">
    <property type="nucleotide sequence ID" value="NZ_RZNH01000042.1"/>
</dbReference>
<gene>
    <name evidence="2" type="ORF">ELS83_18595</name>
</gene>
<reference evidence="2 3" key="1">
    <citation type="submission" date="2018-12" db="EMBL/GenBank/DDBJ databases">
        <title>Marinifilum JC070 sp. nov., a marine bacterium isolated from Yongle Blue Hole in the South China Sea.</title>
        <authorList>
            <person name="Fu T."/>
        </authorList>
    </citation>
    <scope>NUCLEOTIDE SEQUENCE [LARGE SCALE GENOMIC DNA]</scope>
    <source>
        <strain evidence="2 3">JC070</strain>
    </source>
</reference>
<accession>A0ABX1X0I2</accession>
<comment type="caution">
    <text evidence="2">The sequence shown here is derived from an EMBL/GenBank/DDBJ whole genome shotgun (WGS) entry which is preliminary data.</text>
</comment>
<proteinExistence type="predicted"/>
<protein>
    <recommendedName>
        <fullName evidence="1">DUF2007 domain-containing protein</fullName>
    </recommendedName>
</protein>
<dbReference type="Proteomes" id="UP000732105">
    <property type="component" value="Unassembled WGS sequence"/>
</dbReference>
<feature type="domain" description="DUF2007" evidence="1">
    <location>
        <begin position="8"/>
        <end position="73"/>
    </location>
</feature>
<keyword evidence="3" id="KW-1185">Reference proteome</keyword>
<sequence length="79" mass="8702">MTAENTLIEVYTGLAWEVEMLKTILADHQIKSFVKDEYIGTIAPHYSGGAIGAVKLCILSGDMESAKPLIEEFVQNKTE</sequence>
<evidence type="ECO:0000313" key="3">
    <source>
        <dbReference type="Proteomes" id="UP000732105"/>
    </source>
</evidence>
<dbReference type="Pfam" id="PF09413">
    <property type="entry name" value="DUF2007"/>
    <property type="match status" value="1"/>
</dbReference>